<gene>
    <name evidence="4" type="ORF">CSOL1703_00004714</name>
</gene>
<feature type="chain" id="PRO_5040263695" evidence="3">
    <location>
        <begin position="23"/>
        <end position="510"/>
    </location>
</feature>
<feature type="compositionally biased region" description="Polar residues" evidence="1">
    <location>
        <begin position="431"/>
        <end position="443"/>
    </location>
</feature>
<organism evidence="4 5">
    <name type="scientific">Clonostachys solani</name>
    <dbReference type="NCBI Taxonomy" id="160281"/>
    <lineage>
        <taxon>Eukaryota</taxon>
        <taxon>Fungi</taxon>
        <taxon>Dikarya</taxon>
        <taxon>Ascomycota</taxon>
        <taxon>Pezizomycotina</taxon>
        <taxon>Sordariomycetes</taxon>
        <taxon>Hypocreomycetidae</taxon>
        <taxon>Hypocreales</taxon>
        <taxon>Bionectriaceae</taxon>
        <taxon>Clonostachys</taxon>
    </lineage>
</organism>
<keyword evidence="2" id="KW-1133">Transmembrane helix</keyword>
<keyword evidence="5" id="KW-1185">Reference proteome</keyword>
<reference evidence="4 5" key="2">
    <citation type="submission" date="2021-10" db="EMBL/GenBank/DDBJ databases">
        <authorList>
            <person name="Piombo E."/>
        </authorList>
    </citation>
    <scope>NUCLEOTIDE SEQUENCE [LARGE SCALE GENOMIC DNA]</scope>
</reference>
<feature type="region of interest" description="Disordered" evidence="1">
    <location>
        <begin position="426"/>
        <end position="510"/>
    </location>
</feature>
<dbReference type="AlphaFoldDB" id="A0A9N9ZAY7"/>
<proteinExistence type="predicted"/>
<dbReference type="EMBL" id="CABFOC020000045">
    <property type="protein sequence ID" value="CAH0052847.1"/>
    <property type="molecule type" value="Genomic_DNA"/>
</dbReference>
<feature type="transmembrane region" description="Helical" evidence="2">
    <location>
        <begin position="71"/>
        <end position="92"/>
    </location>
</feature>
<name>A0A9N9ZAY7_9HYPO</name>
<evidence type="ECO:0000313" key="5">
    <source>
        <dbReference type="Proteomes" id="UP000775872"/>
    </source>
</evidence>
<feature type="signal peptide" evidence="3">
    <location>
        <begin position="1"/>
        <end position="22"/>
    </location>
</feature>
<keyword evidence="3" id="KW-0732">Signal</keyword>
<dbReference type="Proteomes" id="UP000775872">
    <property type="component" value="Unassembled WGS sequence"/>
</dbReference>
<feature type="compositionally biased region" description="Polar residues" evidence="1">
    <location>
        <begin position="262"/>
        <end position="274"/>
    </location>
</feature>
<feature type="region of interest" description="Disordered" evidence="1">
    <location>
        <begin position="344"/>
        <end position="410"/>
    </location>
</feature>
<evidence type="ECO:0000256" key="2">
    <source>
        <dbReference type="SAM" id="Phobius"/>
    </source>
</evidence>
<dbReference type="OrthoDB" id="4524805at2759"/>
<feature type="region of interest" description="Disordered" evidence="1">
    <location>
        <begin position="211"/>
        <end position="277"/>
    </location>
</feature>
<comment type="caution">
    <text evidence="4">The sequence shown here is derived from an EMBL/GenBank/DDBJ whole genome shotgun (WGS) entry which is preliminary data.</text>
</comment>
<keyword evidence="2" id="KW-0812">Transmembrane</keyword>
<feature type="compositionally biased region" description="Polar residues" evidence="1">
    <location>
        <begin position="344"/>
        <end position="359"/>
    </location>
</feature>
<evidence type="ECO:0000313" key="4">
    <source>
        <dbReference type="EMBL" id="CAH0052847.1"/>
    </source>
</evidence>
<protein>
    <submittedName>
        <fullName evidence="4">Uncharacterized protein</fullName>
    </submittedName>
</protein>
<accession>A0A9N9ZAY7</accession>
<reference evidence="5" key="1">
    <citation type="submission" date="2019-06" db="EMBL/GenBank/DDBJ databases">
        <authorList>
            <person name="Broberg M."/>
        </authorList>
    </citation>
    <scope>NUCLEOTIDE SEQUENCE [LARGE SCALE GENOMIC DNA]</scope>
</reference>
<evidence type="ECO:0000256" key="1">
    <source>
        <dbReference type="SAM" id="MobiDB-lite"/>
    </source>
</evidence>
<sequence length="510" mass="55153">MLPEPLPILLLTIATYILPTAAASFPESSEGLARRNSNPLGINWAPAPAPEDGPPLSAGSLRNPAYLPAQIGGIVGAYAFSIVLVAGTLLALAKRRRERLTAAHEDFEAFEAFEVPKDVRFQDSVELKEGLPVPNFSYPSPQKEDFDVEIRGQLGGSPTSSICGPGVNPFVDPNIVAADRVMAQNQLEQMYRHVMDHEDSKKRGVVSEVAIEPPTPSPRRERIKPASLNLSEAREAERPQSRTSSILSSFRSSRKKPVKGLNISSPMMTPQSATFPRITDPYANEPSTPRYYAPPPMPAPRDHVVPVVPGLARTSNVPVPPDQSPESVMSIDERLGLQLDRMNMNQGNPSSERVVSQAYTEGEPVSAISRHSGHSQAPLVGLPSSPKATKTSFPPLPSSPKPGASFSRVNAPSAVRTGGSLPLRAYEPSVGSPTSVTHSTKQTVFERKGPLSPGTARTPGTAMPYSPYQPFTPCVPVTPSLVTKEERKRMRKTMPKTPTMEMVKSSEEIW</sequence>
<evidence type="ECO:0000256" key="3">
    <source>
        <dbReference type="SAM" id="SignalP"/>
    </source>
</evidence>
<feature type="compositionally biased region" description="Low complexity" evidence="1">
    <location>
        <begin position="241"/>
        <end position="251"/>
    </location>
</feature>
<keyword evidence="2" id="KW-0472">Membrane</keyword>